<accession>A0A927XM13</accession>
<keyword evidence="5" id="KW-0030">Aminoacyl-tRNA synthetase</keyword>
<evidence type="ECO:0000313" key="7">
    <source>
        <dbReference type="EMBL" id="MBE6165757.1"/>
    </source>
</evidence>
<dbReference type="Gene3D" id="3.30.930.10">
    <property type="entry name" value="Bira Bifunctional Protein, Domain 2"/>
    <property type="match status" value="1"/>
</dbReference>
<reference evidence="7" key="1">
    <citation type="submission" date="2019-04" db="EMBL/GenBank/DDBJ databases">
        <title>Evolution of Biomass-Degrading Anaerobic Consortia Revealed by Metagenomics.</title>
        <authorList>
            <person name="Peng X."/>
        </authorList>
    </citation>
    <scope>NUCLEOTIDE SEQUENCE</scope>
    <source>
        <strain evidence="7">SIG195</strain>
    </source>
</reference>
<gene>
    <name evidence="7" type="ORF">E7156_10930</name>
</gene>
<feature type="domain" description="Aminoacyl-tRNA synthetase class II (D/K/N)" evidence="6">
    <location>
        <begin position="2"/>
        <end position="63"/>
    </location>
</feature>
<evidence type="ECO:0000256" key="3">
    <source>
        <dbReference type="ARBA" id="ARBA00022840"/>
    </source>
</evidence>
<dbReference type="GO" id="GO:0004812">
    <property type="term" value="F:aminoacyl-tRNA ligase activity"/>
    <property type="evidence" value="ECO:0007669"/>
    <property type="project" value="UniProtKB-KW"/>
</dbReference>
<dbReference type="GO" id="GO:0016740">
    <property type="term" value="F:transferase activity"/>
    <property type="evidence" value="ECO:0007669"/>
    <property type="project" value="UniProtKB-ARBA"/>
</dbReference>
<organism evidence="7 8">
    <name type="scientific">Streptococcus gallolyticus</name>
    <dbReference type="NCBI Taxonomy" id="315405"/>
    <lineage>
        <taxon>Bacteria</taxon>
        <taxon>Bacillati</taxon>
        <taxon>Bacillota</taxon>
        <taxon>Bacilli</taxon>
        <taxon>Lactobacillales</taxon>
        <taxon>Streptococcaceae</taxon>
        <taxon>Streptococcus</taxon>
    </lineage>
</organism>
<dbReference type="AlphaFoldDB" id="A0A927XM13"/>
<dbReference type="GO" id="GO:0140096">
    <property type="term" value="F:catalytic activity, acting on a protein"/>
    <property type="evidence" value="ECO:0007669"/>
    <property type="project" value="UniProtKB-ARBA"/>
</dbReference>
<protein>
    <submittedName>
        <fullName evidence="7">Asparagine--tRNA ligase</fullName>
    </submittedName>
</protein>
<comment type="caution">
    <text evidence="7">The sequence shown here is derived from an EMBL/GenBank/DDBJ whole genome shotgun (WGS) entry which is preliminary data.</text>
</comment>
<keyword evidence="3" id="KW-0067">ATP-binding</keyword>
<evidence type="ECO:0000313" key="8">
    <source>
        <dbReference type="Proteomes" id="UP000700800"/>
    </source>
</evidence>
<evidence type="ECO:0000259" key="6">
    <source>
        <dbReference type="Pfam" id="PF00152"/>
    </source>
</evidence>
<evidence type="ECO:0000256" key="4">
    <source>
        <dbReference type="ARBA" id="ARBA00022917"/>
    </source>
</evidence>
<dbReference type="Pfam" id="PF00152">
    <property type="entry name" value="tRNA-synt_2"/>
    <property type="match status" value="1"/>
</dbReference>
<evidence type="ECO:0000256" key="1">
    <source>
        <dbReference type="ARBA" id="ARBA00022598"/>
    </source>
</evidence>
<name>A0A927XM13_9STRE</name>
<sequence>DDYDTLVAKMDALGMDKSEYEFYLDLRKYGSVPHAGFGIGIERMVTFVAGTKHIREAIPFPRMLHRIKP</sequence>
<proteinExistence type="predicted"/>
<dbReference type="InterPro" id="IPR004364">
    <property type="entry name" value="Aa-tRNA-synt_II"/>
</dbReference>
<evidence type="ECO:0000256" key="5">
    <source>
        <dbReference type="ARBA" id="ARBA00023146"/>
    </source>
</evidence>
<dbReference type="PANTHER" id="PTHR22594">
    <property type="entry name" value="ASPARTYL/LYSYL-TRNA SYNTHETASE"/>
    <property type="match status" value="1"/>
</dbReference>
<keyword evidence="1 7" id="KW-0436">Ligase</keyword>
<dbReference type="SUPFAM" id="SSF55681">
    <property type="entry name" value="Class II aaRS and biotin synthetases"/>
    <property type="match status" value="1"/>
</dbReference>
<keyword evidence="4" id="KW-0648">Protein biosynthesis</keyword>
<dbReference type="GO" id="GO:0005524">
    <property type="term" value="F:ATP binding"/>
    <property type="evidence" value="ECO:0007669"/>
    <property type="project" value="UniProtKB-KW"/>
</dbReference>
<evidence type="ECO:0000256" key="2">
    <source>
        <dbReference type="ARBA" id="ARBA00022741"/>
    </source>
</evidence>
<dbReference type="GO" id="GO:0006421">
    <property type="term" value="P:asparaginyl-tRNA aminoacylation"/>
    <property type="evidence" value="ECO:0007669"/>
    <property type="project" value="TreeGrafter"/>
</dbReference>
<dbReference type="PANTHER" id="PTHR22594:SF34">
    <property type="entry name" value="ASPARAGINE--TRNA LIGASE, MITOCHONDRIAL-RELATED"/>
    <property type="match status" value="1"/>
</dbReference>
<dbReference type="InterPro" id="IPR045864">
    <property type="entry name" value="aa-tRNA-synth_II/BPL/LPL"/>
</dbReference>
<dbReference type="Proteomes" id="UP000700800">
    <property type="component" value="Unassembled WGS sequence"/>
</dbReference>
<feature type="non-terminal residue" evidence="7">
    <location>
        <position position="1"/>
    </location>
</feature>
<keyword evidence="2" id="KW-0547">Nucleotide-binding</keyword>
<dbReference type="EMBL" id="SVAF01000059">
    <property type="protein sequence ID" value="MBE6165757.1"/>
    <property type="molecule type" value="Genomic_DNA"/>
</dbReference>